<dbReference type="InterPro" id="IPR032466">
    <property type="entry name" value="Metal_Hydrolase"/>
</dbReference>
<dbReference type="AlphaFoldDB" id="A0A524RTE7"/>
<dbReference type="Pfam" id="PF01979">
    <property type="entry name" value="Amidohydro_1"/>
    <property type="match status" value="1"/>
</dbReference>
<dbReference type="InterPro" id="IPR006680">
    <property type="entry name" value="Amidohydro-rel"/>
</dbReference>
<comment type="cofactor">
    <cofactor evidence="1">
        <name>Zn(2+)</name>
        <dbReference type="ChEBI" id="CHEBI:29105"/>
    </cofactor>
</comment>
<dbReference type="GO" id="GO:0006145">
    <property type="term" value="P:purine nucleobase catabolic process"/>
    <property type="evidence" value="ECO:0007669"/>
    <property type="project" value="TreeGrafter"/>
</dbReference>
<gene>
    <name evidence="7" type="ORF">ERJ68_05220</name>
</gene>
<protein>
    <submittedName>
        <fullName evidence="7">Dihydroorotase</fullName>
    </submittedName>
</protein>
<evidence type="ECO:0000256" key="3">
    <source>
        <dbReference type="ARBA" id="ARBA00010286"/>
    </source>
</evidence>
<dbReference type="SUPFAM" id="SSF51556">
    <property type="entry name" value="Metallo-dependent hydrolases"/>
    <property type="match status" value="1"/>
</dbReference>
<name>A0A524RTE7_9CHRO</name>
<dbReference type="PANTHER" id="PTHR43668:SF4">
    <property type="entry name" value="ALLANTOINASE"/>
    <property type="match status" value="1"/>
</dbReference>
<dbReference type="NCBIfam" id="TIGR00857">
    <property type="entry name" value="pyrC_multi"/>
    <property type="match status" value="1"/>
</dbReference>
<proteinExistence type="inferred from homology"/>
<dbReference type="Proteomes" id="UP000315454">
    <property type="component" value="Unassembled WGS sequence"/>
</dbReference>
<accession>A0A524RTE7</accession>
<dbReference type="InterPro" id="IPR011059">
    <property type="entry name" value="Metal-dep_hydrolase_composite"/>
</dbReference>
<dbReference type="GO" id="GO:0004038">
    <property type="term" value="F:allantoinase activity"/>
    <property type="evidence" value="ECO:0007669"/>
    <property type="project" value="TreeGrafter"/>
</dbReference>
<evidence type="ECO:0000313" key="8">
    <source>
        <dbReference type="Proteomes" id="UP000315454"/>
    </source>
</evidence>
<keyword evidence="4" id="KW-0479">Metal-binding</keyword>
<dbReference type="SUPFAM" id="SSF51338">
    <property type="entry name" value="Composite domain of metallo-dependent hydrolases"/>
    <property type="match status" value="1"/>
</dbReference>
<reference evidence="7 8" key="1">
    <citation type="journal article" date="2019" name="mSystems">
        <title>Life at home and on the roam: Genomic adaptions reflect the dual lifestyle of an intracellular, facultative symbiont.</title>
        <authorList>
            <person name="Burgsdorf I."/>
        </authorList>
    </citation>
    <scope>NUCLEOTIDE SEQUENCE [LARGE SCALE GENOMIC DNA]</scope>
    <source>
        <strain evidence="7">277cI</strain>
    </source>
</reference>
<feature type="domain" description="Amidohydrolase-related" evidence="6">
    <location>
        <begin position="69"/>
        <end position="441"/>
    </location>
</feature>
<dbReference type="InterPro" id="IPR050138">
    <property type="entry name" value="DHOase/Allantoinase_Hydrolase"/>
</dbReference>
<evidence type="ECO:0000256" key="2">
    <source>
        <dbReference type="ARBA" id="ARBA00002368"/>
    </source>
</evidence>
<dbReference type="GO" id="GO:0046872">
    <property type="term" value="F:metal ion binding"/>
    <property type="evidence" value="ECO:0007669"/>
    <property type="project" value="UniProtKB-KW"/>
</dbReference>
<dbReference type="NCBIfam" id="NF005751">
    <property type="entry name" value="PRK07575.1"/>
    <property type="match status" value="1"/>
</dbReference>
<sequence length="478" mass="51283">MVTDPTIACAHVSPWPGRDLQVRDVSLLRSDGSQEPGHLLVRDGRIAAIAADLPRQDDVPVLQGGGHLLMPGVIDPQVHFRDPGLTRKEDLITASRACLRGGVTGYLEMPNTIPPTVNRAALQAKLDRAAAVSRVHYGFFIGACGDGSNLADLTSEATASGQACGVKMFMGTGHGVLECSDPEVQEQVFATGDKLIAVHAEDQQRILARRAALLEPGTEPAADCHSEIQDEQAALLATRRALELSNRHGRRLHILHLSTGIEAEHLRTHKPPQVTTEVTPQHLLLNRSAYERLGTRAQMNPPLRSERDNGLLWQALVDGVIDCIATDHAPHTAAEKARPYPHAPSGMPGVETALPLMLSQAMAGRCSLADVSRWMSARPAEIYGIPAKGRLEVGCDADLVLVDLETVRTVRDGDVVSKCGWTPFAGWELVGWPVATVVAGIVGFERGRSASCSSTPEHTGKGVLMPMHSPNSVAVLQR</sequence>
<comment type="function">
    <text evidence="2">Catalyzes the reversible cyclization of carbamoyl aspartate to dihydroorotate.</text>
</comment>
<evidence type="ECO:0000256" key="4">
    <source>
        <dbReference type="ARBA" id="ARBA00022723"/>
    </source>
</evidence>
<evidence type="ECO:0000313" key="7">
    <source>
        <dbReference type="EMBL" id="TGH21771.1"/>
    </source>
</evidence>
<evidence type="ECO:0000259" key="6">
    <source>
        <dbReference type="Pfam" id="PF01979"/>
    </source>
</evidence>
<dbReference type="GO" id="GO:0005737">
    <property type="term" value="C:cytoplasm"/>
    <property type="evidence" value="ECO:0007669"/>
    <property type="project" value="TreeGrafter"/>
</dbReference>
<organism evidence="7 8">
    <name type="scientific">Aphanocapsa feldmannii 277cI</name>
    <dbReference type="NCBI Taxonomy" id="2507554"/>
    <lineage>
        <taxon>Bacteria</taxon>
        <taxon>Bacillati</taxon>
        <taxon>Cyanobacteriota</taxon>
        <taxon>Cyanophyceae</taxon>
        <taxon>Oscillatoriophycideae</taxon>
        <taxon>Chroococcales</taxon>
        <taxon>Microcystaceae</taxon>
        <taxon>Aphanocapsa</taxon>
    </lineage>
</organism>
<dbReference type="EMBL" id="SRMN01000068">
    <property type="protein sequence ID" value="TGH21771.1"/>
    <property type="molecule type" value="Genomic_DNA"/>
</dbReference>
<dbReference type="PROSITE" id="PS00483">
    <property type="entry name" value="DIHYDROOROTASE_2"/>
    <property type="match status" value="1"/>
</dbReference>
<evidence type="ECO:0000256" key="1">
    <source>
        <dbReference type="ARBA" id="ARBA00001947"/>
    </source>
</evidence>
<keyword evidence="5" id="KW-0378">Hydrolase</keyword>
<dbReference type="PANTHER" id="PTHR43668">
    <property type="entry name" value="ALLANTOINASE"/>
    <property type="match status" value="1"/>
</dbReference>
<dbReference type="CDD" id="cd01318">
    <property type="entry name" value="DHOase_IIb"/>
    <property type="match status" value="1"/>
</dbReference>
<comment type="caution">
    <text evidence="7">The sequence shown here is derived from an EMBL/GenBank/DDBJ whole genome shotgun (WGS) entry which is preliminary data.</text>
</comment>
<evidence type="ECO:0000256" key="5">
    <source>
        <dbReference type="ARBA" id="ARBA00022801"/>
    </source>
</evidence>
<dbReference type="InterPro" id="IPR002195">
    <property type="entry name" value="Dihydroorotase_CS"/>
</dbReference>
<comment type="similarity">
    <text evidence="3">Belongs to the metallo-dependent hydrolases superfamily. DHOase family. Class I DHOase subfamily.</text>
</comment>
<dbReference type="Gene3D" id="3.20.20.140">
    <property type="entry name" value="Metal-dependent hydrolases"/>
    <property type="match status" value="1"/>
</dbReference>